<evidence type="ECO:0000256" key="3">
    <source>
        <dbReference type="SAM" id="MobiDB-lite"/>
    </source>
</evidence>
<dbReference type="EMBL" id="KY487919">
    <property type="protein sequence ID" value="AUM61905.1"/>
    <property type="molecule type" value="Genomic_DNA"/>
</dbReference>
<proteinExistence type="inferred from homology"/>
<feature type="compositionally biased region" description="Basic residues" evidence="3">
    <location>
        <begin position="1"/>
        <end position="16"/>
    </location>
</feature>
<dbReference type="InterPro" id="IPR000937">
    <property type="entry name" value="Capsid_prot_S-dom_vir"/>
</dbReference>
<dbReference type="InterPro" id="IPR029053">
    <property type="entry name" value="Viral_coat"/>
</dbReference>
<dbReference type="Pfam" id="PF00729">
    <property type="entry name" value="Viral_coat"/>
    <property type="match status" value="1"/>
</dbReference>
<organism evidence="5">
    <name type="scientific">uncultured virus</name>
    <dbReference type="NCBI Taxonomy" id="340016"/>
    <lineage>
        <taxon>Viruses</taxon>
        <taxon>environmental samples</taxon>
    </lineage>
</organism>
<protein>
    <submittedName>
        <fullName evidence="5">Capsid</fullName>
    </submittedName>
</protein>
<dbReference type="GO" id="GO:0005198">
    <property type="term" value="F:structural molecule activity"/>
    <property type="evidence" value="ECO:0007669"/>
    <property type="project" value="InterPro"/>
</dbReference>
<dbReference type="GO" id="GO:0019028">
    <property type="term" value="C:viral capsid"/>
    <property type="evidence" value="ECO:0007669"/>
    <property type="project" value="UniProtKB-KW"/>
</dbReference>
<keyword evidence="2" id="KW-0946">Virion</keyword>
<keyword evidence="2" id="KW-0167">Capsid protein</keyword>
<accession>A0A2K9LUY8</accession>
<evidence type="ECO:0000259" key="4">
    <source>
        <dbReference type="Pfam" id="PF00729"/>
    </source>
</evidence>
<evidence type="ECO:0000256" key="2">
    <source>
        <dbReference type="ARBA" id="ARBA00022561"/>
    </source>
</evidence>
<reference evidence="5" key="1">
    <citation type="submission" date="2017-01" db="EMBL/GenBank/DDBJ databases">
        <title>High-throughput sequencing uncovers low homogeneity in the biogeography of single-stranded DNA viruses.</title>
        <authorList>
            <person name="Pearson V.M."/>
            <person name="Rokyta D.R."/>
        </authorList>
    </citation>
    <scope>NUCLEOTIDE SEQUENCE</scope>
</reference>
<feature type="region of interest" description="Disordered" evidence="3">
    <location>
        <begin position="1"/>
        <end position="20"/>
    </location>
</feature>
<dbReference type="SUPFAM" id="SSF88633">
    <property type="entry name" value="Positive stranded ssRNA viruses"/>
    <property type="match status" value="1"/>
</dbReference>
<dbReference type="Gene3D" id="2.60.120.20">
    <property type="match status" value="1"/>
</dbReference>
<comment type="similarity">
    <text evidence="1">Belongs to the icosahedral plant coat protein family.</text>
</comment>
<sequence length="446" mass="48838">MPRTKKSTKKTGRKIRGKGDYKVDKSSVNPLVNQIVRKIGSAIGGFGGSYLGNPAAGAYAGDYVANKAHKLFKRVTGFGDYKVSENSLVLGDNVPEFANISNREVRIVHKEYIGDLYCAPNGAFKIQNFKINPGSSIAFPWLSGMSQNYQQYRINGMIFYFKSTSANALNSTNTNLGQVLISTNYNVLSKSFENTSDMLNAEFSTSGKPSCDMVHMIECARKETPIKELYIRNSSVPVNEISDDRLYDYCNIQVATVGMQSTSEIMVGQLWISYDMTLMKNISSQNILLADQYIFEGTGVTPLNSLSVLCNSNVVDPNVYRTDDSTFGTKIARGAGGVWQKIIFPSTFKGCVRVDYYCVGLTGATFNSTPTVSLHGGVTHKLLYNGQSFATNMNAGGEPTASMYSICLNIENKGVENSLEFSNWKNPDADVAGFSNIIITTMPTVL</sequence>
<evidence type="ECO:0000256" key="1">
    <source>
        <dbReference type="ARBA" id="ARBA00007446"/>
    </source>
</evidence>
<evidence type="ECO:0000313" key="5">
    <source>
        <dbReference type="EMBL" id="AUM61905.1"/>
    </source>
</evidence>
<feature type="domain" description="Icosahedral viral capsid protein S" evidence="4">
    <location>
        <begin position="95"/>
        <end position="280"/>
    </location>
</feature>
<gene>
    <name evidence="5" type="primary">Cap</name>
</gene>
<name>A0A2K9LUY8_9VIRU</name>